<keyword evidence="1" id="KW-0812">Transmembrane</keyword>
<keyword evidence="1" id="KW-1133">Transmembrane helix</keyword>
<comment type="caution">
    <text evidence="2">The sequence shown here is derived from an EMBL/GenBank/DDBJ whole genome shotgun (WGS) entry which is preliminary data.</text>
</comment>
<dbReference type="AlphaFoldDB" id="A0A699GPQ0"/>
<gene>
    <name evidence="2" type="ORF">Tci_001993</name>
</gene>
<protein>
    <submittedName>
        <fullName evidence="2">Uncharacterized protein</fullName>
    </submittedName>
</protein>
<dbReference type="EMBL" id="BKCJ010000120">
    <property type="protein sequence ID" value="GEU30015.1"/>
    <property type="molecule type" value="Genomic_DNA"/>
</dbReference>
<accession>A0A699GPQ0</accession>
<sequence length="278" mass="32134">MTVYRLDHISFSVGFLSTHFYVLFVKLLKNIFTIPCFNVPWPSSCSVRFVDGGIRLGKICRQFQIGLPGSLLSVYLISLRRCWKVFSILRGGLFGCFAIVLSLMLRLQDDRLSLMILFPYHSFGVLVDVIGRSFGNIGKSFGFHPFQFSYPPRKLTIEEMLYKFIDEGRREHEEMRAFIREFKTTNEFLLKERNNSISDLKFKVYGLSKAINDAHIQTMKSKDLEASISLMPYTMYEKLGVGEPKPTRNSLELADRIFDCLSRQDMTYVGSRIRHIGN</sequence>
<organism evidence="2">
    <name type="scientific">Tanacetum cinerariifolium</name>
    <name type="common">Dalmatian daisy</name>
    <name type="synonym">Chrysanthemum cinerariifolium</name>
    <dbReference type="NCBI Taxonomy" id="118510"/>
    <lineage>
        <taxon>Eukaryota</taxon>
        <taxon>Viridiplantae</taxon>
        <taxon>Streptophyta</taxon>
        <taxon>Embryophyta</taxon>
        <taxon>Tracheophyta</taxon>
        <taxon>Spermatophyta</taxon>
        <taxon>Magnoliopsida</taxon>
        <taxon>eudicotyledons</taxon>
        <taxon>Gunneridae</taxon>
        <taxon>Pentapetalae</taxon>
        <taxon>asterids</taxon>
        <taxon>campanulids</taxon>
        <taxon>Asterales</taxon>
        <taxon>Asteraceae</taxon>
        <taxon>Asteroideae</taxon>
        <taxon>Anthemideae</taxon>
        <taxon>Anthemidinae</taxon>
        <taxon>Tanacetum</taxon>
    </lineage>
</organism>
<proteinExistence type="predicted"/>
<name>A0A699GPQ0_TANCI</name>
<reference evidence="2" key="1">
    <citation type="journal article" date="2019" name="Sci. Rep.">
        <title>Draft genome of Tanacetum cinerariifolium, the natural source of mosquito coil.</title>
        <authorList>
            <person name="Yamashiro T."/>
            <person name="Shiraishi A."/>
            <person name="Satake H."/>
            <person name="Nakayama K."/>
        </authorList>
    </citation>
    <scope>NUCLEOTIDE SEQUENCE</scope>
</reference>
<evidence type="ECO:0000313" key="2">
    <source>
        <dbReference type="EMBL" id="GEU30015.1"/>
    </source>
</evidence>
<evidence type="ECO:0000256" key="1">
    <source>
        <dbReference type="SAM" id="Phobius"/>
    </source>
</evidence>
<keyword evidence="1" id="KW-0472">Membrane</keyword>
<feature type="transmembrane region" description="Helical" evidence="1">
    <location>
        <begin position="85"/>
        <end position="105"/>
    </location>
</feature>